<dbReference type="EMBL" id="JAXOVW010000008">
    <property type="protein sequence ID" value="MDZ5606741.1"/>
    <property type="molecule type" value="Genomic_DNA"/>
</dbReference>
<sequence>MDAEKKSKIWEYVGWGAIVVVGTFTTFMLMMLIFGDPKTKYKAEEVTTDGQEVQNAEKDLKKEYSVGETIKLGDHGITVTDVKKSNGGELEKPKPGHEYIVVSVNIYNGGKEDIPYSSLDFQMKNSKGNITSVMFSTVNQNNALNSGQLAPNGQVTGSMVFEQPIGEKLQLQFTPNFWDKKKKIIINL</sequence>
<keyword evidence="5" id="KW-1185">Reference proteome</keyword>
<evidence type="ECO:0000313" key="4">
    <source>
        <dbReference type="EMBL" id="MDZ5606741.1"/>
    </source>
</evidence>
<dbReference type="InterPro" id="IPR029051">
    <property type="entry name" value="DUF4352"/>
</dbReference>
<organism evidence="4 5">
    <name type="scientific">Bacillus bingmayongensis</name>
    <dbReference type="NCBI Taxonomy" id="1150157"/>
    <lineage>
        <taxon>Bacteria</taxon>
        <taxon>Bacillati</taxon>
        <taxon>Bacillota</taxon>
        <taxon>Bacilli</taxon>
        <taxon>Bacillales</taxon>
        <taxon>Bacillaceae</taxon>
        <taxon>Bacillus</taxon>
    </lineage>
</organism>
<evidence type="ECO:0000259" key="3">
    <source>
        <dbReference type="Pfam" id="PF11611"/>
    </source>
</evidence>
<gene>
    <name evidence="4" type="ORF">U2I54_06410</name>
</gene>
<dbReference type="RefSeq" id="WP_374217131.1">
    <property type="nucleotide sequence ID" value="NZ_JAXOVW010000008.1"/>
</dbReference>
<feature type="domain" description="DUF4352" evidence="3">
    <location>
        <begin position="64"/>
        <end position="182"/>
    </location>
</feature>
<evidence type="ECO:0000256" key="1">
    <source>
        <dbReference type="ARBA" id="ARBA00022729"/>
    </source>
</evidence>
<keyword evidence="2" id="KW-0472">Membrane</keyword>
<reference evidence="5" key="1">
    <citation type="submission" date="2023-11" db="EMBL/GenBank/DDBJ databases">
        <title>Genome Sequence of Bacillus pseudomycoides stain BUPM19.</title>
        <authorList>
            <person name="Farhat A."/>
        </authorList>
    </citation>
    <scope>NUCLEOTIDE SEQUENCE [LARGE SCALE GENOMIC DNA]</scope>
    <source>
        <strain evidence="5">BUPM19</strain>
    </source>
</reference>
<evidence type="ECO:0000313" key="5">
    <source>
        <dbReference type="Proteomes" id="UP001291930"/>
    </source>
</evidence>
<comment type="caution">
    <text evidence="4">The sequence shown here is derived from an EMBL/GenBank/DDBJ whole genome shotgun (WGS) entry which is preliminary data.</text>
</comment>
<dbReference type="Gene3D" id="2.60.40.1240">
    <property type="match status" value="1"/>
</dbReference>
<keyword evidence="1" id="KW-0732">Signal</keyword>
<keyword evidence="2" id="KW-1133">Transmembrane helix</keyword>
<evidence type="ECO:0000256" key="2">
    <source>
        <dbReference type="SAM" id="Phobius"/>
    </source>
</evidence>
<keyword evidence="2" id="KW-0812">Transmembrane</keyword>
<dbReference type="Pfam" id="PF11611">
    <property type="entry name" value="DUF4352"/>
    <property type="match status" value="1"/>
</dbReference>
<accession>A0ABU5JTM8</accession>
<protein>
    <submittedName>
        <fullName evidence="4">DUF4352 domain-containing protein</fullName>
    </submittedName>
</protein>
<feature type="transmembrane region" description="Helical" evidence="2">
    <location>
        <begin position="12"/>
        <end position="34"/>
    </location>
</feature>
<dbReference type="InterPro" id="IPR029050">
    <property type="entry name" value="Immunoprotect_excell_Ig-like"/>
</dbReference>
<dbReference type="Proteomes" id="UP001291930">
    <property type="component" value="Unassembled WGS sequence"/>
</dbReference>
<name>A0ABU5JTM8_9BACI</name>
<proteinExistence type="predicted"/>